<keyword evidence="2" id="KW-0378">Hydrolase</keyword>
<evidence type="ECO:0000313" key="2">
    <source>
        <dbReference type="EMBL" id="NIK72824.1"/>
    </source>
</evidence>
<dbReference type="Proteomes" id="UP000537126">
    <property type="component" value="Unassembled WGS sequence"/>
</dbReference>
<dbReference type="EC" id="3.1.4.55" evidence="2"/>
<name>A0A846MMV0_9BACT</name>
<keyword evidence="3" id="KW-1185">Reference proteome</keyword>
<evidence type="ECO:0000259" key="1">
    <source>
        <dbReference type="SMART" id="SM00849"/>
    </source>
</evidence>
<evidence type="ECO:0000313" key="3">
    <source>
        <dbReference type="Proteomes" id="UP000537126"/>
    </source>
</evidence>
<dbReference type="PANTHER" id="PTHR42663:SF6">
    <property type="entry name" value="HYDROLASE C777.06C-RELATED"/>
    <property type="match status" value="1"/>
</dbReference>
<reference evidence="2 3" key="1">
    <citation type="submission" date="2020-03" db="EMBL/GenBank/DDBJ databases">
        <title>Genomic Encyclopedia of Type Strains, Phase IV (KMG-IV): sequencing the most valuable type-strain genomes for metagenomic binning, comparative biology and taxonomic classification.</title>
        <authorList>
            <person name="Goeker M."/>
        </authorList>
    </citation>
    <scope>NUCLEOTIDE SEQUENCE [LARGE SCALE GENOMIC DNA]</scope>
    <source>
        <strain evidence="2 3">DSM 5718</strain>
    </source>
</reference>
<dbReference type="Pfam" id="PF12706">
    <property type="entry name" value="Lactamase_B_2"/>
    <property type="match status" value="1"/>
</dbReference>
<protein>
    <submittedName>
        <fullName evidence="2">Phosphoribosyl 1,2-cyclic phosphate phosphodiesterase</fullName>
        <ecNumber evidence="2">3.1.4.55</ecNumber>
    </submittedName>
</protein>
<proteinExistence type="predicted"/>
<gene>
    <name evidence="2" type="ORF">FHS56_000310</name>
</gene>
<dbReference type="InterPro" id="IPR036866">
    <property type="entry name" value="RibonucZ/Hydroxyglut_hydro"/>
</dbReference>
<accession>A0A846MMV0</accession>
<dbReference type="PANTHER" id="PTHR42663">
    <property type="entry name" value="HYDROLASE C777.06C-RELATED-RELATED"/>
    <property type="match status" value="1"/>
</dbReference>
<dbReference type="SUPFAM" id="SSF56281">
    <property type="entry name" value="Metallo-hydrolase/oxidoreductase"/>
    <property type="match status" value="1"/>
</dbReference>
<comment type="caution">
    <text evidence="2">The sequence shown here is derived from an EMBL/GenBank/DDBJ whole genome shotgun (WGS) entry which is preliminary data.</text>
</comment>
<dbReference type="GO" id="GO:0103043">
    <property type="term" value="F:phosphoribosyl 1,2-cyclic phosphate phosphodiesterase activity"/>
    <property type="evidence" value="ECO:0007669"/>
    <property type="project" value="UniProtKB-EC"/>
</dbReference>
<feature type="domain" description="Metallo-beta-lactamase" evidence="1">
    <location>
        <begin position="36"/>
        <end position="228"/>
    </location>
</feature>
<dbReference type="SMART" id="SM00849">
    <property type="entry name" value="Lactamase_B"/>
    <property type="match status" value="1"/>
</dbReference>
<dbReference type="AlphaFoldDB" id="A0A846MMV0"/>
<sequence length="270" mass="30833">MDIKVTFLGTGTSQGVPVIGCDCAVCRSLDFRDKRLRSSVHVQVGDLSIVIDTGPDFRQQMLRANIRRLDAVLFTHEHKDHTAGLDDVRPFNFKQQRDMPLYARQHVIEQLKREFAYAFAEHKYPGVPQLKVHVIDNQPFTIEGVEIIPIEVMHYKLPVLGYRIGDFAYITDANYIAPEEKEKLKGLDVLVLNALRRKEHISHFTLEQALAIIEELKPQRAYLIHISHQMGLHREVEAELPPNVHLAYDGLCLSIPCGESQYTHVQKGSH</sequence>
<dbReference type="CDD" id="cd16279">
    <property type="entry name" value="metallo-hydrolase-like_MBL-fold"/>
    <property type="match status" value="1"/>
</dbReference>
<dbReference type="InterPro" id="IPR001279">
    <property type="entry name" value="Metallo-B-lactamas"/>
</dbReference>
<organism evidence="2 3">
    <name type="scientific">Thermonema lapsum</name>
    <dbReference type="NCBI Taxonomy" id="28195"/>
    <lineage>
        <taxon>Bacteria</taxon>
        <taxon>Pseudomonadati</taxon>
        <taxon>Bacteroidota</taxon>
        <taxon>Cytophagia</taxon>
        <taxon>Cytophagales</taxon>
        <taxon>Thermonemataceae</taxon>
        <taxon>Thermonema</taxon>
    </lineage>
</organism>
<dbReference type="Gene3D" id="3.60.15.10">
    <property type="entry name" value="Ribonuclease Z/Hydroxyacylglutathione hydrolase-like"/>
    <property type="match status" value="1"/>
</dbReference>
<dbReference type="EMBL" id="JAASRN010000001">
    <property type="protein sequence ID" value="NIK72824.1"/>
    <property type="molecule type" value="Genomic_DNA"/>
</dbReference>